<dbReference type="GO" id="GO:0016798">
    <property type="term" value="F:hydrolase activity, acting on glycosyl bonds"/>
    <property type="evidence" value="ECO:0007669"/>
    <property type="project" value="UniProtKB-KW"/>
</dbReference>
<dbReference type="InterPro" id="IPR023346">
    <property type="entry name" value="Lysozyme-like_dom_sf"/>
</dbReference>
<protein>
    <submittedName>
        <fullName evidence="2">Membrane-bound lytic murein transglycosylase C</fullName>
        <ecNumber evidence="2">3.2.1.-</ecNumber>
    </submittedName>
</protein>
<dbReference type="InterPro" id="IPR008258">
    <property type="entry name" value="Transglycosylase_SLT_dom_1"/>
</dbReference>
<dbReference type="PANTHER" id="PTHR37423:SF2">
    <property type="entry name" value="MEMBRANE-BOUND LYTIC MUREIN TRANSGLYCOSYLASE C"/>
    <property type="match status" value="1"/>
</dbReference>
<dbReference type="Gene3D" id="1.10.530.10">
    <property type="match status" value="1"/>
</dbReference>
<evidence type="ECO:0000313" key="2">
    <source>
        <dbReference type="EMBL" id="CUS43542.1"/>
    </source>
</evidence>
<organism evidence="2">
    <name type="scientific">hydrothermal vent metagenome</name>
    <dbReference type="NCBI Taxonomy" id="652676"/>
    <lineage>
        <taxon>unclassified sequences</taxon>
        <taxon>metagenomes</taxon>
        <taxon>ecological metagenomes</taxon>
    </lineage>
</organism>
<sequence>MAPLKTIAVAALLAITSPANAETVIDWRPYTAEASRRFGMPVAWIERVMQAESAGRTRLGGRPIVSRAGAMGLMQLMPDTWNVMRAMLGLGRDPFDPHDNIIAGSAYLRLMYDRFGYPGMFAAYNAGPGRYAAYVTRGRRLPGETMVYLAAVTGGPATASAKLPETPPQTLFIPLNADPRRADSARGTERSSGIFAIRGSR</sequence>
<dbReference type="SUPFAM" id="SSF53955">
    <property type="entry name" value="Lysozyme-like"/>
    <property type="match status" value="1"/>
</dbReference>
<dbReference type="PANTHER" id="PTHR37423">
    <property type="entry name" value="SOLUBLE LYTIC MUREIN TRANSGLYCOSYLASE-RELATED"/>
    <property type="match status" value="1"/>
</dbReference>
<name>A0A170PN09_9ZZZZ</name>
<dbReference type="EC" id="3.2.1.-" evidence="2"/>
<evidence type="ECO:0000259" key="1">
    <source>
        <dbReference type="Pfam" id="PF01464"/>
    </source>
</evidence>
<dbReference type="AlphaFoldDB" id="A0A170PN09"/>
<dbReference type="EMBL" id="CZQE01000066">
    <property type="protein sequence ID" value="CUS43542.1"/>
    <property type="molecule type" value="Genomic_DNA"/>
</dbReference>
<reference evidence="2" key="1">
    <citation type="submission" date="2015-10" db="EMBL/GenBank/DDBJ databases">
        <authorList>
            <person name="Gilbert D.G."/>
        </authorList>
    </citation>
    <scope>NUCLEOTIDE SEQUENCE</scope>
</reference>
<gene>
    <name evidence="2" type="ORF">MGWOODY_Smn3476</name>
</gene>
<dbReference type="Pfam" id="PF01464">
    <property type="entry name" value="SLT"/>
    <property type="match status" value="1"/>
</dbReference>
<keyword evidence="2" id="KW-0378">Hydrolase</keyword>
<proteinExistence type="predicted"/>
<keyword evidence="2" id="KW-0326">Glycosidase</keyword>
<feature type="domain" description="Transglycosylase SLT" evidence="1">
    <location>
        <begin position="30"/>
        <end position="136"/>
    </location>
</feature>
<dbReference type="CDD" id="cd00254">
    <property type="entry name" value="LT-like"/>
    <property type="match status" value="1"/>
</dbReference>
<accession>A0A170PN09</accession>